<evidence type="ECO:0000313" key="4">
    <source>
        <dbReference type="Proteomes" id="UP000224607"/>
    </source>
</evidence>
<accession>A0A1I3QXE7</accession>
<keyword evidence="4" id="KW-1185">Reference proteome</keyword>
<dbReference type="EMBL" id="FORG01000008">
    <property type="protein sequence ID" value="SFJ38758.1"/>
    <property type="molecule type" value="Genomic_DNA"/>
</dbReference>
<proteinExistence type="predicted"/>
<dbReference type="AlphaFoldDB" id="A0A1I3QXE7"/>
<evidence type="ECO:0000313" key="2">
    <source>
        <dbReference type="EMBL" id="SFJ38758.1"/>
    </source>
</evidence>
<gene>
    <name evidence="2" type="ORF">SAMN05421680_10868</name>
    <name evidence="1" type="ORF">Xmau_03391</name>
</gene>
<dbReference type="EMBL" id="NITY01000015">
    <property type="protein sequence ID" value="PHM38681.1"/>
    <property type="molecule type" value="Genomic_DNA"/>
</dbReference>
<reference evidence="2" key="1">
    <citation type="submission" date="2016-10" db="EMBL/GenBank/DDBJ databases">
        <authorList>
            <person name="de Groot N.N."/>
        </authorList>
    </citation>
    <scope>NUCLEOTIDE SEQUENCE [LARGE SCALE GENOMIC DNA]</scope>
    <source>
        <strain evidence="2">DSM 17908</strain>
    </source>
</reference>
<name>A0A1I3QXE7_9GAMM</name>
<evidence type="ECO:0000313" key="3">
    <source>
        <dbReference type="Proteomes" id="UP000198919"/>
    </source>
</evidence>
<organism evidence="2 3">
    <name type="scientific">Xenorhabdus mauleonii</name>
    <dbReference type="NCBI Taxonomy" id="351675"/>
    <lineage>
        <taxon>Bacteria</taxon>
        <taxon>Pseudomonadati</taxon>
        <taxon>Pseudomonadota</taxon>
        <taxon>Gammaproteobacteria</taxon>
        <taxon>Enterobacterales</taxon>
        <taxon>Morganellaceae</taxon>
        <taxon>Xenorhabdus</taxon>
    </lineage>
</organism>
<reference evidence="3" key="2">
    <citation type="submission" date="2016-10" db="EMBL/GenBank/DDBJ databases">
        <authorList>
            <person name="Varghese N."/>
            <person name="Submissions S."/>
        </authorList>
    </citation>
    <scope>NUCLEOTIDE SEQUENCE [LARGE SCALE GENOMIC DNA]</scope>
    <source>
        <strain evidence="3">DSM 17908</strain>
    </source>
</reference>
<sequence length="77" mass="8933">MVEYVHFKTNSNFECIILKCFYISDFKIRGSYLEQQLILASNSVFIELHGFSNKLINMPVPISAFKTNQGHFNKEQA</sequence>
<dbReference type="Proteomes" id="UP000224607">
    <property type="component" value="Unassembled WGS sequence"/>
</dbReference>
<dbReference type="Proteomes" id="UP000198919">
    <property type="component" value="Unassembled WGS sequence"/>
</dbReference>
<reference evidence="1 4" key="3">
    <citation type="journal article" date="2017" name="Nat. Microbiol.">
        <title>Natural product diversity associated with the nematode symbionts Photorhabdus and Xenorhabdus.</title>
        <authorList>
            <person name="Tobias N.J."/>
            <person name="Wolff H."/>
            <person name="Djahanschiri B."/>
            <person name="Grundmann F."/>
            <person name="Kronenwerth M."/>
            <person name="Shi Y.M."/>
            <person name="Simonyi S."/>
            <person name="Grun P."/>
            <person name="Shapiro-Ilan D."/>
            <person name="Pidot S.J."/>
            <person name="Stinear T.P."/>
            <person name="Ebersberger I."/>
            <person name="Bode H.B."/>
        </authorList>
    </citation>
    <scope>NUCLEOTIDE SEQUENCE [LARGE SCALE GENOMIC DNA]</scope>
    <source>
        <strain evidence="1 4">DSM 17908</strain>
    </source>
</reference>
<protein>
    <submittedName>
        <fullName evidence="2">Uncharacterized protein</fullName>
    </submittedName>
</protein>
<evidence type="ECO:0000313" key="1">
    <source>
        <dbReference type="EMBL" id="PHM38681.1"/>
    </source>
</evidence>